<feature type="domain" description="Tim44-like" evidence="4">
    <location>
        <begin position="94"/>
        <end position="238"/>
    </location>
</feature>
<dbReference type="EMBL" id="DXEK01000141">
    <property type="protein sequence ID" value="HIX77622.1"/>
    <property type="molecule type" value="Genomic_DNA"/>
</dbReference>
<accession>A0A9D2BJE8</accession>
<feature type="compositionally biased region" description="Gly residues" evidence="1">
    <location>
        <begin position="30"/>
        <end position="45"/>
    </location>
</feature>
<dbReference type="Pfam" id="PF04280">
    <property type="entry name" value="Tim44"/>
    <property type="match status" value="1"/>
</dbReference>
<dbReference type="InterPro" id="IPR007379">
    <property type="entry name" value="Tim44-like_dom"/>
</dbReference>
<organism evidence="5 6">
    <name type="scientific">Candidatus Fusicatenibacter merdavium</name>
    <dbReference type="NCBI Taxonomy" id="2838600"/>
    <lineage>
        <taxon>Bacteria</taxon>
        <taxon>Bacillati</taxon>
        <taxon>Bacillota</taxon>
        <taxon>Clostridia</taxon>
        <taxon>Lachnospirales</taxon>
        <taxon>Lachnospiraceae</taxon>
        <taxon>Fusicatenibacter</taxon>
    </lineage>
</organism>
<sequence length="250" mass="28433">MKKGKILLTVLFLAICIACSAATVSARAGGGGSSGGGGGSSGGGSSHTRSHGNSYGGNRGTPLEAVVWFLSVGVIAYSGRIVIRWKAEKARKKSRDRMDRFAREENHWNYRKIQRRVKKAYYEIQECWRIQDASYAQEYLSRSLLEEFQMKLSWMKLKNEAPVQRNVRLLSAVLVDVHNEDGSEKDGIWYLIHGSMVGYYINTETSVIVRGSTKQEDFYEYWRFILEDGRWVLDKIRQKDEMDLDRFAGP</sequence>
<dbReference type="Gene3D" id="3.10.450.240">
    <property type="match status" value="1"/>
</dbReference>
<evidence type="ECO:0000313" key="5">
    <source>
        <dbReference type="EMBL" id="HIX77622.1"/>
    </source>
</evidence>
<keyword evidence="3" id="KW-0732">Signal</keyword>
<keyword evidence="2" id="KW-0812">Transmembrane</keyword>
<evidence type="ECO:0000256" key="3">
    <source>
        <dbReference type="SAM" id="SignalP"/>
    </source>
</evidence>
<protein>
    <submittedName>
        <fullName evidence="5">Tim44 domain-containing protein</fullName>
    </submittedName>
</protein>
<name>A0A9D2BJE8_9FIRM</name>
<dbReference type="SUPFAM" id="SSF54427">
    <property type="entry name" value="NTF2-like"/>
    <property type="match status" value="1"/>
</dbReference>
<gene>
    <name evidence="5" type="ORF">H9734_08535</name>
</gene>
<reference evidence="5" key="2">
    <citation type="submission" date="2021-04" db="EMBL/GenBank/DDBJ databases">
        <authorList>
            <person name="Gilroy R."/>
        </authorList>
    </citation>
    <scope>NUCLEOTIDE SEQUENCE</scope>
    <source>
        <strain evidence="5">CHK183-1962</strain>
    </source>
</reference>
<feature type="region of interest" description="Disordered" evidence="1">
    <location>
        <begin position="30"/>
        <end position="56"/>
    </location>
</feature>
<feature type="chain" id="PRO_5038437563" evidence="3">
    <location>
        <begin position="22"/>
        <end position="250"/>
    </location>
</feature>
<feature type="transmembrane region" description="Helical" evidence="2">
    <location>
        <begin position="65"/>
        <end position="83"/>
    </location>
</feature>
<proteinExistence type="predicted"/>
<evidence type="ECO:0000259" key="4">
    <source>
        <dbReference type="SMART" id="SM00978"/>
    </source>
</evidence>
<evidence type="ECO:0000256" key="2">
    <source>
        <dbReference type="SAM" id="Phobius"/>
    </source>
</evidence>
<keyword evidence="2" id="KW-1133">Transmembrane helix</keyword>
<evidence type="ECO:0000313" key="6">
    <source>
        <dbReference type="Proteomes" id="UP000886890"/>
    </source>
</evidence>
<evidence type="ECO:0000256" key="1">
    <source>
        <dbReference type="SAM" id="MobiDB-lite"/>
    </source>
</evidence>
<dbReference type="Proteomes" id="UP000886890">
    <property type="component" value="Unassembled WGS sequence"/>
</dbReference>
<keyword evidence="2" id="KW-0472">Membrane</keyword>
<dbReference type="AlphaFoldDB" id="A0A9D2BJE8"/>
<dbReference type="InterPro" id="IPR032710">
    <property type="entry name" value="NTF2-like_dom_sf"/>
</dbReference>
<comment type="caution">
    <text evidence="5">The sequence shown here is derived from an EMBL/GenBank/DDBJ whole genome shotgun (WGS) entry which is preliminary data.</text>
</comment>
<feature type="signal peptide" evidence="3">
    <location>
        <begin position="1"/>
        <end position="21"/>
    </location>
</feature>
<reference evidence="5" key="1">
    <citation type="journal article" date="2021" name="PeerJ">
        <title>Extensive microbial diversity within the chicken gut microbiome revealed by metagenomics and culture.</title>
        <authorList>
            <person name="Gilroy R."/>
            <person name="Ravi A."/>
            <person name="Getino M."/>
            <person name="Pursley I."/>
            <person name="Horton D.L."/>
            <person name="Alikhan N.F."/>
            <person name="Baker D."/>
            <person name="Gharbi K."/>
            <person name="Hall N."/>
            <person name="Watson M."/>
            <person name="Adriaenssens E.M."/>
            <person name="Foster-Nyarko E."/>
            <person name="Jarju S."/>
            <person name="Secka A."/>
            <person name="Antonio M."/>
            <person name="Oren A."/>
            <person name="Chaudhuri R.R."/>
            <person name="La Ragione R."/>
            <person name="Hildebrand F."/>
            <person name="Pallen M.J."/>
        </authorList>
    </citation>
    <scope>NUCLEOTIDE SEQUENCE</scope>
    <source>
        <strain evidence="5">CHK183-1962</strain>
    </source>
</reference>
<dbReference type="SMART" id="SM00978">
    <property type="entry name" value="Tim44"/>
    <property type="match status" value="1"/>
</dbReference>